<name>A0A498IJT4_MALDO</name>
<dbReference type="Proteomes" id="UP000290289">
    <property type="component" value="Chromosome 11"/>
</dbReference>
<gene>
    <name evidence="1" type="ORF">DVH24_005682</name>
</gene>
<dbReference type="AlphaFoldDB" id="A0A498IJT4"/>
<comment type="caution">
    <text evidence="1">The sequence shown here is derived from an EMBL/GenBank/DDBJ whole genome shotgun (WGS) entry which is preliminary data.</text>
</comment>
<dbReference type="EMBL" id="RDQH01000337">
    <property type="protein sequence ID" value="RXH83429.1"/>
    <property type="molecule type" value="Genomic_DNA"/>
</dbReference>
<evidence type="ECO:0000313" key="1">
    <source>
        <dbReference type="EMBL" id="RXH83429.1"/>
    </source>
</evidence>
<reference evidence="1 2" key="1">
    <citation type="submission" date="2018-10" db="EMBL/GenBank/DDBJ databases">
        <title>A high-quality apple genome assembly.</title>
        <authorList>
            <person name="Hu J."/>
        </authorList>
    </citation>
    <scope>NUCLEOTIDE SEQUENCE [LARGE SCALE GENOMIC DNA]</scope>
    <source>
        <strain evidence="2">cv. HFTH1</strain>
        <tissue evidence="1">Young leaf</tissue>
    </source>
</reference>
<organism evidence="1 2">
    <name type="scientific">Malus domestica</name>
    <name type="common">Apple</name>
    <name type="synonym">Pyrus malus</name>
    <dbReference type="NCBI Taxonomy" id="3750"/>
    <lineage>
        <taxon>Eukaryota</taxon>
        <taxon>Viridiplantae</taxon>
        <taxon>Streptophyta</taxon>
        <taxon>Embryophyta</taxon>
        <taxon>Tracheophyta</taxon>
        <taxon>Spermatophyta</taxon>
        <taxon>Magnoliopsida</taxon>
        <taxon>eudicotyledons</taxon>
        <taxon>Gunneridae</taxon>
        <taxon>Pentapetalae</taxon>
        <taxon>rosids</taxon>
        <taxon>fabids</taxon>
        <taxon>Rosales</taxon>
        <taxon>Rosaceae</taxon>
        <taxon>Amygdaloideae</taxon>
        <taxon>Maleae</taxon>
        <taxon>Malus</taxon>
    </lineage>
</organism>
<accession>A0A498IJT4</accession>
<keyword evidence="2" id="KW-1185">Reference proteome</keyword>
<proteinExistence type="predicted"/>
<evidence type="ECO:0000313" key="2">
    <source>
        <dbReference type="Proteomes" id="UP000290289"/>
    </source>
</evidence>
<sequence>MSKPSKKRIAIWDADFGIGGQMLVSGFLNHQLRNVMVCQHRVPGDGEGWGKELEEDHRWFTRGSSGTKATKKLKNNWSSMSDYGWLILWLGSFCG</sequence>
<protein>
    <submittedName>
        <fullName evidence="1">Uncharacterized protein</fullName>
    </submittedName>
</protein>